<comment type="caution">
    <text evidence="3">The sequence shown here is derived from an EMBL/GenBank/DDBJ whole genome shotgun (WGS) entry which is preliminary data.</text>
</comment>
<gene>
    <name evidence="3" type="ORF">VNI00_005336</name>
</gene>
<feature type="compositionally biased region" description="Polar residues" evidence="1">
    <location>
        <begin position="394"/>
        <end position="408"/>
    </location>
</feature>
<keyword evidence="4" id="KW-1185">Reference proteome</keyword>
<feature type="compositionally biased region" description="Low complexity" evidence="1">
    <location>
        <begin position="420"/>
        <end position="441"/>
    </location>
</feature>
<name>A0AAW0DF76_9AGAR</name>
<reference evidence="3 4" key="1">
    <citation type="submission" date="2024-01" db="EMBL/GenBank/DDBJ databases">
        <title>A draft genome for a cacao thread blight-causing isolate of Paramarasmius palmivorus.</title>
        <authorList>
            <person name="Baruah I.K."/>
            <person name="Bukari Y."/>
            <person name="Amoako-Attah I."/>
            <person name="Meinhardt L.W."/>
            <person name="Bailey B.A."/>
            <person name="Cohen S.P."/>
        </authorList>
    </citation>
    <scope>NUCLEOTIDE SEQUENCE [LARGE SCALE GENOMIC DNA]</scope>
    <source>
        <strain evidence="3 4">GH-12</strain>
    </source>
</reference>
<evidence type="ECO:0000256" key="1">
    <source>
        <dbReference type="SAM" id="MobiDB-lite"/>
    </source>
</evidence>
<evidence type="ECO:0000313" key="4">
    <source>
        <dbReference type="Proteomes" id="UP001383192"/>
    </source>
</evidence>
<keyword evidence="2" id="KW-0732">Signal</keyword>
<feature type="signal peptide" evidence="2">
    <location>
        <begin position="1"/>
        <end position="16"/>
    </location>
</feature>
<dbReference type="AlphaFoldDB" id="A0AAW0DF76"/>
<evidence type="ECO:0000313" key="3">
    <source>
        <dbReference type="EMBL" id="KAK7049906.1"/>
    </source>
</evidence>
<organism evidence="3 4">
    <name type="scientific">Paramarasmius palmivorus</name>
    <dbReference type="NCBI Taxonomy" id="297713"/>
    <lineage>
        <taxon>Eukaryota</taxon>
        <taxon>Fungi</taxon>
        <taxon>Dikarya</taxon>
        <taxon>Basidiomycota</taxon>
        <taxon>Agaricomycotina</taxon>
        <taxon>Agaricomycetes</taxon>
        <taxon>Agaricomycetidae</taxon>
        <taxon>Agaricales</taxon>
        <taxon>Marasmiineae</taxon>
        <taxon>Marasmiaceae</taxon>
        <taxon>Paramarasmius</taxon>
    </lineage>
</organism>
<accession>A0AAW0DF76</accession>
<feature type="region of interest" description="Disordered" evidence="1">
    <location>
        <begin position="381"/>
        <end position="441"/>
    </location>
</feature>
<dbReference type="EMBL" id="JAYKXP010000015">
    <property type="protein sequence ID" value="KAK7049906.1"/>
    <property type="molecule type" value="Genomic_DNA"/>
</dbReference>
<protein>
    <submittedName>
        <fullName evidence="3">Uncharacterized protein</fullName>
    </submittedName>
</protein>
<sequence>MISLSSLLCILQYSFFDVVSPLLLAKLKMVSREIHREVIEYEEVKFGLHALYGSFFADREEIDRFRRLQLATDALVSGSALVQFLSRGSFRPSDLDVFVGKDGVVSVGEFLIKAGYRFQPLTTVMDGRVIRTKRQPSSFLEAVEEEFKGMTPNTGDLADRYEFSGIAGVFNFINGKKKIQVVAARYEPIEAILGFYSILNVATATEVVSFYPRTSFVEKQALYVKRFTRAVDAAKQKYEGRGWRSLENLTAEEYLREDSELSMRPRWFGDALCWTVKLPALGGLPHADKVYGSLRVVSWHLFCSVPGSVGVSSNCVDHPSFRKRYTLCSDADFAVRQHPCFELIDRRFLCAGRESVSPPPEDGEDLQRGSAWDCVEVAASFSDPPDVPEESEGCDSNTSGDLSTSVSGRSDGLLDVGEQSADGDSSSSFSDMSISSSSMSSWDGLDLWRMTTGSRKYRPPYALDASVQDYLGRLYPVLLEDYRRNVALQFLRDVFPTVEAIHPQATGCPSGYVVTTILQCVDDVVWSILCEKEDIKFNVSFALSPHTGLFVTQSSLFDVMTPADIAMLKRVSHGIRRLGFSYEDSVFNLNRLYDPFFTGEDITRFRMLQLSTGALVSGSVVVRLLSRSSFGPSDLDIFVGREYVLAVGEFLVGLGYSFVPLGTVFGKDGVKESEEQDADFETAVNKEGRKCTPNTGTVADRNEFTTIAGVFVFVHEKGMRIQVVAARQEPVEVILSFYSTTEIISLYPWSSFVRKEALYLKQFTRTVERAKEKYEARGWVSRDVVSCEEFLSRESELSANIRWVGDGKCWVTKFPSLIGIPNADKVYGFLKVVSWHLYCPGLGCTRLMKNRMENDCLARTYPITWCAMLAIWEHPCFECMEEPLAFCRTPHAFRQDALAGSLHEAFTSDLGEVGRMLSHDNRRNPSEPLVVDANLAVTRYKNARCSCGHRTFVSPRTLDAAVVDYLEGLYPLLDRVYTCGSALEKLRVGFAPLELLCASVGESVDRPNGHVVTIILQCLDDIESSVGLGTGFDVRTILPYVDGILVELALNEEERRVVTTCDFRLGSRKTRRGSDEFPVWTWSEEQMEEAGLVVTLSEG</sequence>
<evidence type="ECO:0000256" key="2">
    <source>
        <dbReference type="SAM" id="SignalP"/>
    </source>
</evidence>
<feature type="chain" id="PRO_5043497222" evidence="2">
    <location>
        <begin position="17"/>
        <end position="1099"/>
    </location>
</feature>
<dbReference type="Proteomes" id="UP001383192">
    <property type="component" value="Unassembled WGS sequence"/>
</dbReference>
<proteinExistence type="predicted"/>